<feature type="non-terminal residue" evidence="3">
    <location>
        <position position="95"/>
    </location>
</feature>
<accession>A0A7K5X2C1</accession>
<feature type="domain" description="Myotubularin-related 12-like C-terminal" evidence="2">
    <location>
        <begin position="33"/>
        <end position="90"/>
    </location>
</feature>
<evidence type="ECO:0000313" key="3">
    <source>
        <dbReference type="EMBL" id="NWU47503.1"/>
    </source>
</evidence>
<feature type="region of interest" description="Disordered" evidence="1">
    <location>
        <begin position="1"/>
        <end position="37"/>
    </location>
</feature>
<keyword evidence="4" id="KW-1185">Reference proteome</keyword>
<reference evidence="3 4" key="1">
    <citation type="submission" date="2019-09" db="EMBL/GenBank/DDBJ databases">
        <title>Bird 10,000 Genomes (B10K) Project - Family phase.</title>
        <authorList>
            <person name="Zhang G."/>
        </authorList>
    </citation>
    <scope>NUCLEOTIDE SEQUENCE [LARGE SCALE GENOMIC DNA]</scope>
    <source>
        <strain evidence="3">B10K-DU-012-55</strain>
        <tissue evidence="3">Muscle</tissue>
    </source>
</reference>
<feature type="non-terminal residue" evidence="3">
    <location>
        <position position="1"/>
    </location>
</feature>
<dbReference type="AlphaFoldDB" id="A0A7K5X2C1"/>
<protein>
    <submittedName>
        <fullName evidence="3">MTMRB protein</fullName>
    </submittedName>
</protein>
<evidence type="ECO:0000259" key="2">
    <source>
        <dbReference type="Pfam" id="PF12578"/>
    </source>
</evidence>
<name>A0A7K5X2C1_9CHAR</name>
<sequence length="95" mass="10345">WRSGRPPPRLSRWAPSLESLGERGGSPGGSRPPVPPPGLLLPCAAGPSVRLWRRCYLRGLPEAQRGRFAPSLAGLAEELTLLQDRLRAWQVQGPC</sequence>
<proteinExistence type="predicted"/>
<dbReference type="InterPro" id="IPR022587">
    <property type="entry name" value="MTMR12-like_C"/>
</dbReference>
<organism evidence="3 4">
    <name type="scientific">Dromas ardeola</name>
    <dbReference type="NCBI Taxonomy" id="458190"/>
    <lineage>
        <taxon>Eukaryota</taxon>
        <taxon>Metazoa</taxon>
        <taxon>Chordata</taxon>
        <taxon>Craniata</taxon>
        <taxon>Vertebrata</taxon>
        <taxon>Euteleostomi</taxon>
        <taxon>Archelosauria</taxon>
        <taxon>Archosauria</taxon>
        <taxon>Dinosauria</taxon>
        <taxon>Saurischia</taxon>
        <taxon>Theropoda</taxon>
        <taxon>Coelurosauria</taxon>
        <taxon>Aves</taxon>
        <taxon>Neognathae</taxon>
        <taxon>Neoaves</taxon>
        <taxon>Charadriiformes</taxon>
        <taxon>Dromadidae</taxon>
        <taxon>Dromas</taxon>
    </lineage>
</organism>
<evidence type="ECO:0000256" key="1">
    <source>
        <dbReference type="SAM" id="MobiDB-lite"/>
    </source>
</evidence>
<dbReference type="EMBL" id="VYZM01002490">
    <property type="protein sequence ID" value="NWU47503.1"/>
    <property type="molecule type" value="Genomic_DNA"/>
</dbReference>
<dbReference type="Pfam" id="PF12578">
    <property type="entry name" value="3-PAP"/>
    <property type="match status" value="1"/>
</dbReference>
<dbReference type="Proteomes" id="UP000586671">
    <property type="component" value="Unassembled WGS sequence"/>
</dbReference>
<evidence type="ECO:0000313" key="4">
    <source>
        <dbReference type="Proteomes" id="UP000586671"/>
    </source>
</evidence>
<comment type="caution">
    <text evidence="3">The sequence shown here is derived from an EMBL/GenBank/DDBJ whole genome shotgun (WGS) entry which is preliminary data.</text>
</comment>
<gene>
    <name evidence="3" type="primary">Mtmr11</name>
    <name evidence="3" type="ORF">DROARD_R15266</name>
</gene>